<gene>
    <name evidence="10" type="ORF">LWI28_011616</name>
</gene>
<protein>
    <recommendedName>
        <fullName evidence="3 8">Glucose-6-phosphate isomerase</fullName>
        <ecNumber evidence="3 8">5.3.1.9</ecNumber>
    </recommendedName>
</protein>
<dbReference type="PANTHER" id="PTHR31110:SF2">
    <property type="entry name" value="PESTICIDAL CRYSTAL CRY8BA PROTEIN"/>
    <property type="match status" value="1"/>
</dbReference>
<dbReference type="CDD" id="cd05015">
    <property type="entry name" value="SIS_PGI_1"/>
    <property type="match status" value="1"/>
</dbReference>
<feature type="compositionally biased region" description="Polar residues" evidence="9">
    <location>
        <begin position="785"/>
        <end position="797"/>
    </location>
</feature>
<evidence type="ECO:0000256" key="9">
    <source>
        <dbReference type="SAM" id="MobiDB-lite"/>
    </source>
</evidence>
<evidence type="ECO:0000256" key="5">
    <source>
        <dbReference type="ARBA" id="ARBA00023152"/>
    </source>
</evidence>
<comment type="pathway">
    <text evidence="1 8">Carbohydrate degradation; glycolysis; D-glyceraldehyde 3-phosphate and glycerone phosphate from D-glucose: step 2/4.</text>
</comment>
<dbReference type="CDD" id="cd05016">
    <property type="entry name" value="SIS_PGI_2"/>
    <property type="match status" value="1"/>
</dbReference>
<keyword evidence="4 8" id="KW-0312">Gluconeogenesis</keyword>
<keyword evidence="6 8" id="KW-0413">Isomerase</keyword>
<reference evidence="10" key="1">
    <citation type="journal article" date="2022" name="Plant J.">
        <title>Strategies of tolerance reflected in two North American maple genomes.</title>
        <authorList>
            <person name="McEvoy S.L."/>
            <person name="Sezen U.U."/>
            <person name="Trouern-Trend A."/>
            <person name="McMahon S.M."/>
            <person name="Schaberg P.G."/>
            <person name="Yang J."/>
            <person name="Wegrzyn J.L."/>
            <person name="Swenson N.G."/>
        </authorList>
    </citation>
    <scope>NUCLEOTIDE SEQUENCE</scope>
    <source>
        <strain evidence="10">91603</strain>
    </source>
</reference>
<evidence type="ECO:0000256" key="7">
    <source>
        <dbReference type="ARBA" id="ARBA00029321"/>
    </source>
</evidence>
<dbReference type="InterPro" id="IPR018189">
    <property type="entry name" value="Phosphoglucose_isomerase_CS"/>
</dbReference>
<dbReference type="InterPro" id="IPR046348">
    <property type="entry name" value="SIS_dom_sf"/>
</dbReference>
<name>A0AAD5P551_ACENE</name>
<dbReference type="PROSITE" id="PS00174">
    <property type="entry name" value="P_GLUCOSE_ISOMERASE_2"/>
    <property type="match status" value="1"/>
</dbReference>
<feature type="region of interest" description="Disordered" evidence="9">
    <location>
        <begin position="778"/>
        <end position="865"/>
    </location>
</feature>
<comment type="similarity">
    <text evidence="2 8">Belongs to the GPI family.</text>
</comment>
<dbReference type="GO" id="GO:0006094">
    <property type="term" value="P:gluconeogenesis"/>
    <property type="evidence" value="ECO:0007669"/>
    <property type="project" value="UniProtKB-KW"/>
</dbReference>
<keyword evidence="11" id="KW-1185">Reference proteome</keyword>
<evidence type="ECO:0000256" key="8">
    <source>
        <dbReference type="RuleBase" id="RU000612"/>
    </source>
</evidence>
<evidence type="ECO:0000313" key="10">
    <source>
        <dbReference type="EMBL" id="KAI9200683.1"/>
    </source>
</evidence>
<dbReference type="FunFam" id="3.40.50.10490:FF:000021">
    <property type="entry name" value="Glucose-6-phosphate isomerase"/>
    <property type="match status" value="1"/>
</dbReference>
<dbReference type="PANTHER" id="PTHR31110">
    <property type="entry name" value="PESTICIDAL CRYSTAL CRY8BA PROTEIN"/>
    <property type="match status" value="1"/>
</dbReference>
<evidence type="ECO:0000313" key="11">
    <source>
        <dbReference type="Proteomes" id="UP001064489"/>
    </source>
</evidence>
<reference evidence="10" key="2">
    <citation type="submission" date="2023-02" db="EMBL/GenBank/DDBJ databases">
        <authorList>
            <person name="Swenson N.G."/>
            <person name="Wegrzyn J.L."/>
            <person name="Mcevoy S.L."/>
        </authorList>
    </citation>
    <scope>NUCLEOTIDE SEQUENCE</scope>
    <source>
        <strain evidence="10">91603</strain>
        <tissue evidence="10">Leaf</tissue>
    </source>
</reference>
<comment type="catalytic activity">
    <reaction evidence="7 8">
        <text>alpha-D-glucose 6-phosphate = beta-D-fructose 6-phosphate</text>
        <dbReference type="Rhea" id="RHEA:11816"/>
        <dbReference type="ChEBI" id="CHEBI:57634"/>
        <dbReference type="ChEBI" id="CHEBI:58225"/>
        <dbReference type="EC" id="5.3.1.9"/>
    </reaction>
</comment>
<comment type="caution">
    <text evidence="10">The sequence shown here is derived from an EMBL/GenBank/DDBJ whole genome shotgun (WGS) entry which is preliminary data.</text>
</comment>
<dbReference type="Proteomes" id="UP001064489">
    <property type="component" value="Chromosome 9"/>
</dbReference>
<organism evidence="10 11">
    <name type="scientific">Acer negundo</name>
    <name type="common">Box elder</name>
    <dbReference type="NCBI Taxonomy" id="4023"/>
    <lineage>
        <taxon>Eukaryota</taxon>
        <taxon>Viridiplantae</taxon>
        <taxon>Streptophyta</taxon>
        <taxon>Embryophyta</taxon>
        <taxon>Tracheophyta</taxon>
        <taxon>Spermatophyta</taxon>
        <taxon>Magnoliopsida</taxon>
        <taxon>eudicotyledons</taxon>
        <taxon>Gunneridae</taxon>
        <taxon>Pentapetalae</taxon>
        <taxon>rosids</taxon>
        <taxon>malvids</taxon>
        <taxon>Sapindales</taxon>
        <taxon>Sapindaceae</taxon>
        <taxon>Hippocastanoideae</taxon>
        <taxon>Acereae</taxon>
        <taxon>Acer</taxon>
    </lineage>
</organism>
<dbReference type="FunFam" id="3.40.50.10490:FF:000023">
    <property type="entry name" value="Glucose-6-phosphate isomerase"/>
    <property type="match status" value="1"/>
</dbReference>
<dbReference type="PRINTS" id="PR00662">
    <property type="entry name" value="G6PISOMERASE"/>
</dbReference>
<dbReference type="HAMAP" id="MF_00473">
    <property type="entry name" value="G6P_isomerase"/>
    <property type="match status" value="1"/>
</dbReference>
<dbReference type="InterPro" id="IPR001672">
    <property type="entry name" value="G6P_Isomerase"/>
</dbReference>
<accession>A0AAD5P551</accession>
<keyword evidence="5 8" id="KW-0324">Glycolysis</keyword>
<feature type="region of interest" description="Disordered" evidence="9">
    <location>
        <begin position="888"/>
        <end position="977"/>
    </location>
</feature>
<feature type="compositionally biased region" description="Basic and acidic residues" evidence="9">
    <location>
        <begin position="890"/>
        <end position="904"/>
    </location>
</feature>
<dbReference type="EC" id="5.3.1.9" evidence="3 8"/>
<evidence type="ECO:0000256" key="1">
    <source>
        <dbReference type="ARBA" id="ARBA00004926"/>
    </source>
</evidence>
<dbReference type="PROSITE" id="PS51463">
    <property type="entry name" value="P_GLUCOSE_ISOMERASE_3"/>
    <property type="match status" value="1"/>
</dbReference>
<dbReference type="GO" id="GO:0097367">
    <property type="term" value="F:carbohydrate derivative binding"/>
    <property type="evidence" value="ECO:0007669"/>
    <property type="project" value="InterPro"/>
</dbReference>
<dbReference type="SUPFAM" id="SSF53697">
    <property type="entry name" value="SIS domain"/>
    <property type="match status" value="1"/>
</dbReference>
<sequence>MVNHITSECSDVDHVPLENGKAYSPLDCGLEHLGFLEFLLVTNLKRFPFSQFNWIRTGERIKSTRVESIISKGTENESFKCKNVMGESCAPSNSMCCEIRFGLQSDADKVSPIDSVSIAKAQLGVSSVLLNPTLSSGPQLDSGLDGLNQETNGSVQPTERMDYDLETCTQIKRERIGHVSCSTLLSIVRSGPNYVRRSRYIRRVVERKRRRMKKVQRGLETDPRELWKRYVDWLYQHKELGLYLDVSRIGFSEDFVAEMEPRFQEAFKAMEELEKGAIANPDEGRMVGHYCGKIKPQHLLKFVAEALAPDNPPLKIRFIDNTDPGGIDHQIAQLGPELASTLVIVISKSGGTPETRNGLLEVQKAFREAGLDFAKQGVAITQENSLLDNTARIEGWLARFPMFDWVGGRTSEMSAVGLLPAALQGIDIREMLAGASLMDEANRTAVLRNNPAALLALCWYWASDGVGSKDMVVLPYKDSLLLFSRYLQQLVMESLGKEFDLDGNRVNQGLTVYGNKGSTDQHAYIQQLRDGVHNFFVTFIEVLRDRPPGHDWELEPGVTCGDYLFGMLQGTRSALYANNRESITVTVEEVTPRSVGALVSLYERAVGIYASLVNINAYHQPGVEAGKKAAGEVLALQKRVLQVLNEASCKEPVEPLTIDEVAERCHAPKMYIEMIYKIIAHMAANDRALIAEGSCGSPRSIKVYLGECESEPGQIMFTEGLDSNARRWVGEKQVPFSHSNLRPRIDPLTASGEAVGLTYHRRLNLEAVTYPPLPSRYLDPRIPNRNGNPLQSSTRYASASDYPYSDVSSSRETFGRERNVGERLVRQGGRNVYTEEEEEEEEESDSAASSEFSTTQVGSINGAGGMRRRVYTSEGYASSVASHVNVKGAAQKDLHSKNLKNEKISDDDEDDVPSAPPFSGSAQEIKEEAEQNPASRVQSATCLRDAQGSATRNGPNAFKPESGVKPDDNTGNRNSGQFVRTTAGAEAPVPSGSFPARLPTFHASAQGPWHAVIAYDACVRLCLHAWARGCMEAPMYLDNECALLRDAFGLQQVLLQSEEELLVKRSSEPASDGAAPKPKKITGKMKVQVRRVKTSLDPPSGCSISSLRPPAIKLETMRYRFTNLHLALSAGWRALRKIHFAPRVRANGSFSHQSMAYVHASTRYMKQVSGLLKTGVTSLRNSSSSYEAVQETYSCMLKLKNSAEEDAIKMQPGSGETHVFFPDSLGDDLIVEVQDSKGKHYGRVLAQLATIVEDQADKLRWWSIYHDNSHLKCGSVAETVAYDLVLEVAMKVQHFQQRNLLLYGSWKWLLTEFASYYGVSDVYTKLRYLSYVMDVATPTSDCLTLVYDLLMPVVMKGNSKSTLSHQENRILGETKDQIEQILALVFGNYKSLDESAFSGVVDVFKTATGVAAPALEPAVKLYTLLHDILSPEAQNNLCQYFQAAARKRSRRHLTETDEFVSNNSEANFMDTVAMSTAYQKMTSLCINIKNEIFTDIEIHNQHILPSFLDLPNLSSSIYSTELCSRLRAFLLACPPSGPSPHVAELVIATADFQKDLASWNISPVKGGVDAKELFHLYIMLWIQDKRLTLLESCKLMSTVKWSGVRTQHTTTPFIDEMYERLRETLTAYEVIICRWPEYVFVLENAIADVEKAIVEALEKQYADVLAPLKENLAPKKFGLKYVQKLAKRSVCAYTVPDELGILLNSMKRMLDVLRPKIESHFKSWGSCIPDGGNTAPGERLSEVTVMLRTKFRNYLQAVDEKLAENTKLQSATKLKKILHDSKETVGESDIRCRMQPLKDQLTNTINHLHTNFETRVFVAICRGYWDRMGQDVLSFLENRKENRSWYKGSRIAVSILDDTFASQMQQLLGNALLEKDLDPPRSITEVRSMLCKDTHNQKDNTYFGF</sequence>
<dbReference type="Pfam" id="PF00342">
    <property type="entry name" value="PGI"/>
    <property type="match status" value="2"/>
</dbReference>
<dbReference type="GO" id="GO:0004347">
    <property type="term" value="F:glucose-6-phosphate isomerase activity"/>
    <property type="evidence" value="ECO:0007669"/>
    <property type="project" value="UniProtKB-EC"/>
</dbReference>
<dbReference type="InterPro" id="IPR035482">
    <property type="entry name" value="SIS_PGI_2"/>
</dbReference>
<evidence type="ECO:0000256" key="3">
    <source>
        <dbReference type="ARBA" id="ARBA00011952"/>
    </source>
</evidence>
<feature type="compositionally biased region" description="Polar residues" evidence="9">
    <location>
        <begin position="932"/>
        <end position="941"/>
    </location>
</feature>
<feature type="compositionally biased region" description="Basic and acidic residues" evidence="9">
    <location>
        <begin position="813"/>
        <end position="825"/>
    </location>
</feature>
<proteinExistence type="inferred from homology"/>
<evidence type="ECO:0000256" key="2">
    <source>
        <dbReference type="ARBA" id="ARBA00006604"/>
    </source>
</evidence>
<dbReference type="EMBL" id="JAJSOW010000001">
    <property type="protein sequence ID" value="KAI9200683.1"/>
    <property type="molecule type" value="Genomic_DNA"/>
</dbReference>
<dbReference type="GO" id="GO:0006096">
    <property type="term" value="P:glycolytic process"/>
    <property type="evidence" value="ECO:0007669"/>
    <property type="project" value="UniProtKB-KW"/>
</dbReference>
<evidence type="ECO:0000256" key="4">
    <source>
        <dbReference type="ARBA" id="ARBA00022432"/>
    </source>
</evidence>
<evidence type="ECO:0000256" key="6">
    <source>
        <dbReference type="ARBA" id="ARBA00023235"/>
    </source>
</evidence>
<dbReference type="InterPro" id="IPR035476">
    <property type="entry name" value="SIS_PGI_1"/>
</dbReference>
<feature type="compositionally biased region" description="Acidic residues" evidence="9">
    <location>
        <begin position="834"/>
        <end position="845"/>
    </location>
</feature>
<dbReference type="Gene3D" id="3.40.50.10490">
    <property type="entry name" value="Glucose-6-phosphate isomerase like protein, domain 1"/>
    <property type="match status" value="2"/>
</dbReference>